<sequence>MILILIVGLLFLGVAPAAGVELHLKNGDRLTGEILKEESGVVILATPYGTLRIPKEDILPAKSLPPAASPKEPWRIRVSVGLEHDSGNTDYQSYRAMVAAKKKWPRGRLETDVFYEYALSEGATDKDRLRGDFFYDYSLAPRLSFFTKDLFEVDKEADLDLRLQGGTGLSYYLYGPDESHLQLLFGLSFDYEDYRRKGAYLVTRALLGLKGAKRLAQLNLEAEATYQPKFSQPEDYQFEGKVRLGLPLLKNLQFSLRLEDLYRSRVPEGTEKNDLKILSTLDWLFEW</sequence>
<dbReference type="EMBL" id="CP048877">
    <property type="protein sequence ID" value="QIJ71447.1"/>
    <property type="molecule type" value="Genomic_DNA"/>
</dbReference>
<dbReference type="KEGG" id="tav:G4V39_03780"/>
<evidence type="ECO:0000313" key="1">
    <source>
        <dbReference type="EMBL" id="QIJ71447.1"/>
    </source>
</evidence>
<name>A0A6G7PV33_9BACT</name>
<gene>
    <name evidence="1" type="ORF">G4V39_03780</name>
</gene>
<protein>
    <submittedName>
        <fullName evidence="1">DUF481 domain-containing protein</fullName>
    </submittedName>
</protein>
<dbReference type="RefSeq" id="WP_166031667.1">
    <property type="nucleotide sequence ID" value="NZ_CP048877.1"/>
</dbReference>
<dbReference type="InterPro" id="IPR007433">
    <property type="entry name" value="DUF481"/>
</dbReference>
<evidence type="ECO:0000313" key="2">
    <source>
        <dbReference type="Proteomes" id="UP000502179"/>
    </source>
</evidence>
<dbReference type="AlphaFoldDB" id="A0A6G7PV33"/>
<keyword evidence="2" id="KW-1185">Reference proteome</keyword>
<accession>A0A6G7PV33</accession>
<organism evidence="1 2">
    <name type="scientific">Thermosulfuriphilus ammonigenes</name>
    <dbReference type="NCBI Taxonomy" id="1936021"/>
    <lineage>
        <taxon>Bacteria</taxon>
        <taxon>Pseudomonadati</taxon>
        <taxon>Thermodesulfobacteriota</taxon>
        <taxon>Thermodesulfobacteria</taxon>
        <taxon>Thermodesulfobacteriales</taxon>
        <taxon>Thermodesulfobacteriaceae</taxon>
        <taxon>Thermosulfuriphilus</taxon>
    </lineage>
</organism>
<proteinExistence type="predicted"/>
<dbReference type="Proteomes" id="UP000502179">
    <property type="component" value="Chromosome"/>
</dbReference>
<dbReference type="Pfam" id="PF04338">
    <property type="entry name" value="DUF481"/>
    <property type="match status" value="1"/>
</dbReference>
<reference evidence="1 2" key="1">
    <citation type="submission" date="2020-02" db="EMBL/GenBank/DDBJ databases">
        <title>Genome analysis of Thermosulfuriphilus ammonigenes ST65T, an anaerobic thermophilic chemolithoautotrophic bacterium isolated from a deep-sea hydrothermal vent.</title>
        <authorList>
            <person name="Slobodkina G."/>
            <person name="Allioux M."/>
            <person name="Merkel A."/>
            <person name="Alain K."/>
            <person name="Jebbar M."/>
            <person name="Slobodkin A."/>
        </authorList>
    </citation>
    <scope>NUCLEOTIDE SEQUENCE [LARGE SCALE GENOMIC DNA]</scope>
    <source>
        <strain evidence="1 2">ST65</strain>
    </source>
</reference>